<evidence type="ECO:0000256" key="1">
    <source>
        <dbReference type="SAM" id="Phobius"/>
    </source>
</evidence>
<comment type="caution">
    <text evidence="2">The sequence shown here is derived from an EMBL/GenBank/DDBJ whole genome shotgun (WGS) entry which is preliminary data.</text>
</comment>
<protein>
    <submittedName>
        <fullName evidence="2">Uncharacterized protein</fullName>
    </submittedName>
</protein>
<gene>
    <name evidence="2" type="ORF">PIB30_101363</name>
</gene>
<name>A0ABU6QWT0_9FABA</name>
<reference evidence="2 3" key="1">
    <citation type="journal article" date="2023" name="Plants (Basel)">
        <title>Bridging the Gap: Combining Genomics and Transcriptomics Approaches to Understand Stylosanthes scabra, an Orphan Legume from the Brazilian Caatinga.</title>
        <authorList>
            <person name="Ferreira-Neto J.R.C."/>
            <person name="da Silva M.D."/>
            <person name="Binneck E."/>
            <person name="de Melo N.F."/>
            <person name="da Silva R.H."/>
            <person name="de Melo A.L.T.M."/>
            <person name="Pandolfi V."/>
            <person name="Bustamante F.O."/>
            <person name="Brasileiro-Vidal A.C."/>
            <person name="Benko-Iseppon A.M."/>
        </authorList>
    </citation>
    <scope>NUCLEOTIDE SEQUENCE [LARGE SCALE GENOMIC DNA]</scope>
    <source>
        <tissue evidence="2">Leaves</tissue>
    </source>
</reference>
<feature type="non-terminal residue" evidence="2">
    <location>
        <position position="1"/>
    </location>
</feature>
<dbReference type="Proteomes" id="UP001341840">
    <property type="component" value="Unassembled WGS sequence"/>
</dbReference>
<evidence type="ECO:0000313" key="2">
    <source>
        <dbReference type="EMBL" id="MED6116559.1"/>
    </source>
</evidence>
<keyword evidence="1" id="KW-1133">Transmembrane helix</keyword>
<keyword evidence="1" id="KW-0812">Transmembrane</keyword>
<proteinExistence type="predicted"/>
<accession>A0ABU6QWT0</accession>
<organism evidence="2 3">
    <name type="scientific">Stylosanthes scabra</name>
    <dbReference type="NCBI Taxonomy" id="79078"/>
    <lineage>
        <taxon>Eukaryota</taxon>
        <taxon>Viridiplantae</taxon>
        <taxon>Streptophyta</taxon>
        <taxon>Embryophyta</taxon>
        <taxon>Tracheophyta</taxon>
        <taxon>Spermatophyta</taxon>
        <taxon>Magnoliopsida</taxon>
        <taxon>eudicotyledons</taxon>
        <taxon>Gunneridae</taxon>
        <taxon>Pentapetalae</taxon>
        <taxon>rosids</taxon>
        <taxon>fabids</taxon>
        <taxon>Fabales</taxon>
        <taxon>Fabaceae</taxon>
        <taxon>Papilionoideae</taxon>
        <taxon>50 kb inversion clade</taxon>
        <taxon>dalbergioids sensu lato</taxon>
        <taxon>Dalbergieae</taxon>
        <taxon>Pterocarpus clade</taxon>
        <taxon>Stylosanthes</taxon>
    </lineage>
</organism>
<keyword evidence="3" id="KW-1185">Reference proteome</keyword>
<keyword evidence="1" id="KW-0472">Membrane</keyword>
<evidence type="ECO:0000313" key="3">
    <source>
        <dbReference type="Proteomes" id="UP001341840"/>
    </source>
</evidence>
<dbReference type="EMBL" id="JASCZI010002957">
    <property type="protein sequence ID" value="MED6116559.1"/>
    <property type="molecule type" value="Genomic_DNA"/>
</dbReference>
<sequence length="74" mass="8069">TPSVSRLSILALEPDVICDTLCEASLGYDHVTFGSSLGLGAKRDPMCFRVILCDLDLISSALCSFFFLFFMVSL</sequence>
<feature type="transmembrane region" description="Helical" evidence="1">
    <location>
        <begin position="51"/>
        <end position="72"/>
    </location>
</feature>